<dbReference type="AlphaFoldDB" id="A0A813I4Z0"/>
<keyword evidence="4" id="KW-1185">Reference proteome</keyword>
<sequence>MAGQMPPQCSTPGCSQPTWNGLPGSFCSLGCRNTTPSMCASGCGKASWNRKPGEFCSRTCRSSNNNNNGFIATQQGLPLQAAQVATSSALPGQALSQQQQQHRQQHQQQQQQLSFSFARCSRAACPCTASWNGLLGAFCCKKCAAGEACASLLHSLPSALAPLASPVVPMLPAGFARCANPACACTASFSGNAGDYCCKACRRGIPCGRNVHTAPQAPASSAANLCVAGCGRPTHNGLAGEFCGKTCRQTYAQQTPKASLFDYAAIKALADLWARKVWPAGLGRISRFHANPGLGDPTCPAAKKFKAGVGALRCADTSQAEFAWHGTGTLAGVQSICWDSLNPALRRGQAHGPGEYFSVDANVSNGYASSTGYLVVCLLLTGPHNTTHASTYRVVNNPQTGTAMYCLPVGVVDYRRSGDPQLKGSG</sequence>
<evidence type="ECO:0000313" key="4">
    <source>
        <dbReference type="Proteomes" id="UP000654075"/>
    </source>
</evidence>
<comment type="caution">
    <text evidence="2">The sequence shown here is derived from an EMBL/GenBank/DDBJ whole genome shotgun (WGS) entry which is preliminary data.</text>
</comment>
<evidence type="ECO:0000313" key="2">
    <source>
        <dbReference type="EMBL" id="CAE8645125.1"/>
    </source>
</evidence>
<evidence type="ECO:0000313" key="3">
    <source>
        <dbReference type="Proteomes" id="UP000626109"/>
    </source>
</evidence>
<dbReference type="EMBL" id="CAJNNV010004117">
    <property type="protein sequence ID" value="CAE8590174.1"/>
    <property type="molecule type" value="Genomic_DNA"/>
</dbReference>
<dbReference type="Proteomes" id="UP000626109">
    <property type="component" value="Unassembled WGS sequence"/>
</dbReference>
<accession>A0A813I4Z0</accession>
<evidence type="ECO:0000313" key="1">
    <source>
        <dbReference type="EMBL" id="CAE8590174.1"/>
    </source>
</evidence>
<organism evidence="2 3">
    <name type="scientific">Polarella glacialis</name>
    <name type="common">Dinoflagellate</name>
    <dbReference type="NCBI Taxonomy" id="89957"/>
    <lineage>
        <taxon>Eukaryota</taxon>
        <taxon>Sar</taxon>
        <taxon>Alveolata</taxon>
        <taxon>Dinophyceae</taxon>
        <taxon>Suessiales</taxon>
        <taxon>Suessiaceae</taxon>
        <taxon>Polarella</taxon>
    </lineage>
</organism>
<gene>
    <name evidence="1" type="ORF">PGLA1383_LOCUS8899</name>
    <name evidence="2" type="ORF">PGLA2088_LOCUS3640</name>
</gene>
<name>A0A813I4Z0_POLGL</name>
<dbReference type="OrthoDB" id="6133115at2759"/>
<evidence type="ECO:0008006" key="5">
    <source>
        <dbReference type="Google" id="ProtNLM"/>
    </source>
</evidence>
<dbReference type="Proteomes" id="UP000654075">
    <property type="component" value="Unassembled WGS sequence"/>
</dbReference>
<protein>
    <recommendedName>
        <fullName evidence="5">PARP catalytic domain-containing protein</fullName>
    </recommendedName>
</protein>
<dbReference type="EMBL" id="CAJNNW010003187">
    <property type="protein sequence ID" value="CAE8645125.1"/>
    <property type="molecule type" value="Genomic_DNA"/>
</dbReference>
<dbReference type="Gene3D" id="3.90.228.10">
    <property type="match status" value="1"/>
</dbReference>
<dbReference type="SUPFAM" id="SSF56399">
    <property type="entry name" value="ADP-ribosylation"/>
    <property type="match status" value="1"/>
</dbReference>
<reference evidence="2" key="1">
    <citation type="submission" date="2021-02" db="EMBL/GenBank/DDBJ databases">
        <authorList>
            <person name="Dougan E. K."/>
            <person name="Rhodes N."/>
            <person name="Thang M."/>
            <person name="Chan C."/>
        </authorList>
    </citation>
    <scope>NUCLEOTIDE SEQUENCE</scope>
</reference>
<proteinExistence type="predicted"/>